<evidence type="ECO:0000313" key="20">
    <source>
        <dbReference type="Proteomes" id="UP000092600"/>
    </source>
</evidence>
<reference evidence="19 20" key="1">
    <citation type="journal article" date="2016" name="DNA Res.">
        <title>The draft genome of MD-2 pineapple using hybrid error correction of long reads.</title>
        <authorList>
            <person name="Redwan R.M."/>
            <person name="Saidin A."/>
            <person name="Kumar S.V."/>
        </authorList>
    </citation>
    <scope>NUCLEOTIDE SEQUENCE [LARGE SCALE GENOMIC DNA]</scope>
    <source>
        <strain evidence="20">cv. MD2</strain>
        <tissue evidence="19">Leaf</tissue>
    </source>
</reference>
<evidence type="ECO:0000256" key="5">
    <source>
        <dbReference type="ARBA" id="ARBA00022723"/>
    </source>
</evidence>
<comment type="caution">
    <text evidence="19">The sequence shown here is derived from an EMBL/GenBank/DDBJ whole genome shotgun (WGS) entry which is preliminary data.</text>
</comment>
<comment type="cofactor">
    <cofactor evidence="14 17">
        <name>heme b</name>
        <dbReference type="ChEBI" id="CHEBI:60344"/>
    </cofactor>
    <text evidence="14 17">Binds 1 heme b (iron(II)-protoporphyrin IX) group per subunit.</text>
</comment>
<feature type="binding site" evidence="14">
    <location>
        <position position="119"/>
    </location>
    <ligand>
        <name>Ca(2+)</name>
        <dbReference type="ChEBI" id="CHEBI:29108"/>
        <label>1</label>
    </ligand>
</feature>
<dbReference type="PRINTS" id="PR00461">
    <property type="entry name" value="PLPEROXIDASE"/>
</dbReference>
<feature type="binding site" evidence="14">
    <location>
        <position position="115"/>
    </location>
    <ligand>
        <name>Ca(2+)</name>
        <dbReference type="ChEBI" id="CHEBI:29108"/>
        <label>1</label>
    </ligand>
</feature>
<evidence type="ECO:0000313" key="19">
    <source>
        <dbReference type="EMBL" id="OAY77540.1"/>
    </source>
</evidence>
<evidence type="ECO:0000256" key="6">
    <source>
        <dbReference type="ARBA" id="ARBA00022837"/>
    </source>
</evidence>
<dbReference type="PROSITE" id="PS00435">
    <property type="entry name" value="PEROXIDASE_1"/>
    <property type="match status" value="1"/>
</dbReference>
<dbReference type="Gene3D" id="1.10.420.10">
    <property type="entry name" value="Peroxidase, domain 2"/>
    <property type="match status" value="1"/>
</dbReference>
<comment type="cofactor">
    <cofactor evidence="14 17">
        <name>Ca(2+)</name>
        <dbReference type="ChEBI" id="CHEBI:29108"/>
    </cofactor>
    <text evidence="14 17">Binds 2 calcium ions per subunit.</text>
</comment>
<dbReference type="InterPro" id="IPR002016">
    <property type="entry name" value="Haem_peroxidase"/>
</dbReference>
<comment type="similarity">
    <text evidence="2">Belongs to the peroxidase family. Ascorbate peroxidase subfamily.</text>
</comment>
<comment type="function">
    <text evidence="17">Removal of H(2)O(2), oxidation of toxic reductants, biosynthesis and degradation of lignin, suberization, auxin catabolism, response to environmental stresses such as wounding, pathogen attack and oxidative stress.</text>
</comment>
<evidence type="ECO:0000256" key="4">
    <source>
        <dbReference type="ARBA" id="ARBA00022617"/>
    </source>
</evidence>
<name>A0A199VLC5_ANACO</name>
<feature type="disulfide bond" evidence="16">
    <location>
        <begin position="243"/>
        <end position="269"/>
    </location>
</feature>
<keyword evidence="17" id="KW-0964">Secreted</keyword>
<keyword evidence="3 17" id="KW-0575">Peroxidase</keyword>
<dbReference type="GO" id="GO:0020037">
    <property type="term" value="F:heme binding"/>
    <property type="evidence" value="ECO:0007669"/>
    <property type="project" value="UniProtKB-UniRule"/>
</dbReference>
<evidence type="ECO:0000256" key="7">
    <source>
        <dbReference type="ARBA" id="ARBA00023002"/>
    </source>
</evidence>
<keyword evidence="11 17" id="KW-0376">Hydrogen peroxide</keyword>
<evidence type="ECO:0000256" key="9">
    <source>
        <dbReference type="ARBA" id="ARBA00023157"/>
    </source>
</evidence>
<comment type="catalytic activity">
    <reaction evidence="1 17">
        <text>2 a phenolic donor + H2O2 = 2 a phenolic radical donor + 2 H2O</text>
        <dbReference type="Rhea" id="RHEA:56136"/>
        <dbReference type="ChEBI" id="CHEBI:15377"/>
        <dbReference type="ChEBI" id="CHEBI:16240"/>
        <dbReference type="ChEBI" id="CHEBI:139520"/>
        <dbReference type="ChEBI" id="CHEBI:139521"/>
        <dbReference type="EC" id="1.11.1.7"/>
    </reaction>
</comment>
<feature type="binding site" evidence="14">
    <location>
        <position position="283"/>
    </location>
    <ligand>
        <name>Ca(2+)</name>
        <dbReference type="ChEBI" id="CHEBI:29108"/>
        <label>2</label>
    </ligand>
</feature>
<keyword evidence="8 14" id="KW-0408">Iron</keyword>
<dbReference type="FunFam" id="1.10.420.10:FF:000001">
    <property type="entry name" value="Peroxidase"/>
    <property type="match status" value="1"/>
</dbReference>
<dbReference type="InterPro" id="IPR000823">
    <property type="entry name" value="Peroxidase_pln"/>
</dbReference>
<dbReference type="GO" id="GO:0046872">
    <property type="term" value="F:metal ion binding"/>
    <property type="evidence" value="ECO:0007669"/>
    <property type="project" value="UniProtKB-UniRule"/>
</dbReference>
<feature type="disulfide bond" evidence="16">
    <location>
        <begin position="166"/>
        <end position="359"/>
    </location>
</feature>
<keyword evidence="5 14" id="KW-0479">Metal-binding</keyword>
<feature type="binding site" evidence="14">
    <location>
        <position position="117"/>
    </location>
    <ligand>
        <name>Ca(2+)</name>
        <dbReference type="ChEBI" id="CHEBI:29108"/>
        <label>1</label>
    </ligand>
</feature>
<keyword evidence="7 17" id="KW-0560">Oxidoreductase</keyword>
<feature type="binding site" evidence="14">
    <location>
        <position position="291"/>
    </location>
    <ligand>
        <name>Ca(2+)</name>
        <dbReference type="ChEBI" id="CHEBI:29108"/>
        <label>2</label>
    </ligand>
</feature>
<evidence type="ECO:0000256" key="1">
    <source>
        <dbReference type="ARBA" id="ARBA00000189"/>
    </source>
</evidence>
<feature type="site" description="Transition state stabilizer" evidence="15">
    <location>
        <position position="105"/>
    </location>
</feature>
<dbReference type="GO" id="GO:0005576">
    <property type="term" value="C:extracellular region"/>
    <property type="evidence" value="ECO:0007669"/>
    <property type="project" value="UniProtKB-SubCell"/>
</dbReference>
<dbReference type="Gene3D" id="1.10.520.10">
    <property type="match status" value="1"/>
</dbReference>
<dbReference type="PRINTS" id="PR00458">
    <property type="entry name" value="PEROXIDASE"/>
</dbReference>
<evidence type="ECO:0000256" key="11">
    <source>
        <dbReference type="ARBA" id="ARBA00023324"/>
    </source>
</evidence>
<feature type="binding site" evidence="14">
    <location>
        <position position="110"/>
    </location>
    <ligand>
        <name>Ca(2+)</name>
        <dbReference type="ChEBI" id="CHEBI:29108"/>
        <label>1</label>
    </ligand>
</feature>
<dbReference type="EC" id="1.11.1.7" evidence="17"/>
<organism evidence="19 20">
    <name type="scientific">Ananas comosus</name>
    <name type="common">Pineapple</name>
    <name type="synonym">Ananas ananas</name>
    <dbReference type="NCBI Taxonomy" id="4615"/>
    <lineage>
        <taxon>Eukaryota</taxon>
        <taxon>Viridiplantae</taxon>
        <taxon>Streptophyta</taxon>
        <taxon>Embryophyta</taxon>
        <taxon>Tracheophyta</taxon>
        <taxon>Spermatophyta</taxon>
        <taxon>Magnoliopsida</taxon>
        <taxon>Liliopsida</taxon>
        <taxon>Poales</taxon>
        <taxon>Bromeliaceae</taxon>
        <taxon>Bromelioideae</taxon>
        <taxon>Ananas</taxon>
    </lineage>
</organism>
<evidence type="ECO:0000256" key="12">
    <source>
        <dbReference type="PIRSR" id="PIRSR600823-1"/>
    </source>
</evidence>
<proteinExistence type="inferred from homology"/>
<accession>A0A199VLC5</accession>
<feature type="binding site" evidence="14">
    <location>
        <position position="286"/>
    </location>
    <ligand>
        <name>Ca(2+)</name>
        <dbReference type="ChEBI" id="CHEBI:29108"/>
        <label>2</label>
    </ligand>
</feature>
<feature type="binding site" evidence="14">
    <location>
        <position position="113"/>
    </location>
    <ligand>
        <name>Ca(2+)</name>
        <dbReference type="ChEBI" id="CHEBI:29108"/>
        <label>1</label>
    </ligand>
</feature>
<evidence type="ECO:0000256" key="10">
    <source>
        <dbReference type="ARBA" id="ARBA00023283"/>
    </source>
</evidence>
<evidence type="ECO:0000256" key="16">
    <source>
        <dbReference type="PIRSR" id="PIRSR600823-5"/>
    </source>
</evidence>
<gene>
    <name evidence="19" type="ORF">ACMD2_09833</name>
</gene>
<feature type="binding site" description="axial binding residue" evidence="14">
    <location>
        <position position="236"/>
    </location>
    <ligand>
        <name>heme b</name>
        <dbReference type="ChEBI" id="CHEBI:60344"/>
    </ligand>
    <ligandPart>
        <name>Fe</name>
        <dbReference type="ChEBI" id="CHEBI:18248"/>
    </ligandPart>
</feature>
<dbReference type="GO" id="GO:0006979">
    <property type="term" value="P:response to oxidative stress"/>
    <property type="evidence" value="ECO:0007669"/>
    <property type="project" value="UniProtKB-UniRule"/>
</dbReference>
<dbReference type="GO" id="GO:0140825">
    <property type="term" value="F:lactoperoxidase activity"/>
    <property type="evidence" value="ECO:0007669"/>
    <property type="project" value="UniProtKB-EC"/>
</dbReference>
<dbReference type="CDD" id="cd00693">
    <property type="entry name" value="secretory_peroxidase"/>
    <property type="match status" value="1"/>
</dbReference>
<dbReference type="SUPFAM" id="SSF48113">
    <property type="entry name" value="Heme-dependent peroxidases"/>
    <property type="match status" value="1"/>
</dbReference>
<evidence type="ECO:0000256" key="17">
    <source>
        <dbReference type="RuleBase" id="RU362060"/>
    </source>
</evidence>
<dbReference type="EMBL" id="LSRQ01001510">
    <property type="protein sequence ID" value="OAY77540.1"/>
    <property type="molecule type" value="Genomic_DNA"/>
</dbReference>
<evidence type="ECO:0000256" key="13">
    <source>
        <dbReference type="PIRSR" id="PIRSR600823-2"/>
    </source>
</evidence>
<evidence type="ECO:0000256" key="14">
    <source>
        <dbReference type="PIRSR" id="PIRSR600823-3"/>
    </source>
</evidence>
<dbReference type="Pfam" id="PF00141">
    <property type="entry name" value="peroxidase"/>
    <property type="match status" value="1"/>
</dbReference>
<dbReference type="InterPro" id="IPR019794">
    <property type="entry name" value="Peroxidases_AS"/>
</dbReference>
<dbReference type="InterPro" id="IPR019793">
    <property type="entry name" value="Peroxidases_heam-ligand_BS"/>
</dbReference>
<dbReference type="PANTHER" id="PTHR31517:SF50">
    <property type="entry name" value="PEROXIDASE"/>
    <property type="match status" value="1"/>
</dbReference>
<keyword evidence="4 17" id="KW-0349">Heme</keyword>
<dbReference type="InterPro" id="IPR010255">
    <property type="entry name" value="Haem_peroxidase_sf"/>
</dbReference>
<evidence type="ECO:0000256" key="8">
    <source>
        <dbReference type="ARBA" id="ARBA00023004"/>
    </source>
</evidence>
<feature type="binding site" evidence="14">
    <location>
        <position position="237"/>
    </location>
    <ligand>
        <name>Ca(2+)</name>
        <dbReference type="ChEBI" id="CHEBI:29108"/>
        <label>2</label>
    </ligand>
</feature>
<dbReference type="AlphaFoldDB" id="A0A199VLC5"/>
<evidence type="ECO:0000256" key="3">
    <source>
        <dbReference type="ARBA" id="ARBA00022559"/>
    </source>
</evidence>
<keyword evidence="9 16" id="KW-1015">Disulfide bond</keyword>
<dbReference type="GO" id="GO:0042744">
    <property type="term" value="P:hydrogen peroxide catabolic process"/>
    <property type="evidence" value="ECO:0007669"/>
    <property type="project" value="UniProtKB-KW"/>
</dbReference>
<dbReference type="PANTHER" id="PTHR31517">
    <property type="match status" value="1"/>
</dbReference>
<sequence>MVSAAKSHWYCREVLRCGPPGHWLEVCGADQESIGFRLGTFGLPDRCFSSPSLSPSSSRRHPEAAAAQLDPNYYANICPNLENLVRGAVVKMMSQTPVAAPATLRLFFHDCFVMGCDASIMIISSDGSDEWRNPADFSLKAEGFETVLAAKAAVDGDLQCTNKVSCADILALATRDVVSLSGGPTWPVELGRYDGKVSLGSDVVLPSPDFNLDQLNGMFGSFGLTQTDMISLSGGHTIGASSCTFFYNRLYPGDPTVSPGFLLQLQQSCPNPLLDPNAFAFLDAATPLQFDNAYFRNLQQGMGLLNSDQVLFNDPRSQGTVNLFASNQSAFFSAFVDAMTRLGRLGTKTAVDGEIRRDCRFVN</sequence>
<feature type="disulfide bond" evidence="16">
    <location>
        <begin position="78"/>
        <end position="160"/>
    </location>
</feature>
<comment type="similarity">
    <text evidence="17">Belongs to the peroxidase family. Classical plant (class III) peroxidase subfamily.</text>
</comment>
<evidence type="ECO:0000256" key="2">
    <source>
        <dbReference type="ARBA" id="ARBA00006873"/>
    </source>
</evidence>
<dbReference type="Proteomes" id="UP000092600">
    <property type="component" value="Unassembled WGS sequence"/>
</dbReference>
<dbReference type="PROSITE" id="PS50873">
    <property type="entry name" value="PEROXIDASE_4"/>
    <property type="match status" value="1"/>
</dbReference>
<keyword evidence="6 14" id="KW-0106">Calcium</keyword>
<evidence type="ECO:0000259" key="18">
    <source>
        <dbReference type="PROSITE" id="PS50873"/>
    </source>
</evidence>
<evidence type="ECO:0000256" key="15">
    <source>
        <dbReference type="PIRSR" id="PIRSR600823-4"/>
    </source>
</evidence>
<feature type="domain" description="Plant heme peroxidase family profile" evidence="18">
    <location>
        <begin position="68"/>
        <end position="363"/>
    </location>
</feature>
<comment type="subcellular location">
    <subcellularLocation>
        <location evidence="17">Secreted</location>
    </subcellularLocation>
</comment>
<feature type="binding site" evidence="13">
    <location>
        <position position="206"/>
    </location>
    <ligand>
        <name>substrate</name>
    </ligand>
</feature>
<keyword evidence="10" id="KW-0873">Pyrrolidone carboxylic acid</keyword>
<dbReference type="PROSITE" id="PS00436">
    <property type="entry name" value="PEROXIDASE_2"/>
    <property type="match status" value="1"/>
</dbReference>
<protein>
    <recommendedName>
        <fullName evidence="17">Peroxidase</fullName>
        <ecNumber evidence="17">1.11.1.7</ecNumber>
    </recommendedName>
</protein>
<feature type="disulfide bond" evidence="16">
    <location>
        <begin position="111"/>
        <end position="116"/>
    </location>
</feature>
<dbReference type="STRING" id="4615.A0A199VLC5"/>
<feature type="active site" description="Proton acceptor" evidence="12">
    <location>
        <position position="109"/>
    </location>
</feature>
<feature type="binding site" evidence="14">
    <location>
        <position position="130"/>
    </location>
    <ligand>
        <name>Ca(2+)</name>
        <dbReference type="ChEBI" id="CHEBI:29108"/>
        <label>1</label>
    </ligand>
</feature>
<dbReference type="InterPro" id="IPR033905">
    <property type="entry name" value="Secretory_peroxidase"/>
</dbReference>